<name>A0ABS2KMI8_9GAMM</name>
<dbReference type="RefSeq" id="WP_204633774.1">
    <property type="nucleotide sequence ID" value="NZ_BSOC01000001.1"/>
</dbReference>
<gene>
    <name evidence="1" type="ORF">ISS99_22240</name>
</gene>
<sequence>MLLTHKEIEQELANLGRIVPRLLQDNQGAEFWIEFLDRANTIKDRSPMSLRDGVTERIYDLLAKYGVSPPWRWITGRQEEPAGRVYAFPSGVRVA</sequence>
<keyword evidence="2" id="KW-1185">Reference proteome</keyword>
<dbReference type="Proteomes" id="UP001430193">
    <property type="component" value="Unassembled WGS sequence"/>
</dbReference>
<evidence type="ECO:0000313" key="2">
    <source>
        <dbReference type="Proteomes" id="UP001430193"/>
    </source>
</evidence>
<reference evidence="1" key="1">
    <citation type="submission" date="2020-10" db="EMBL/GenBank/DDBJ databases">
        <title>Phylogeny of dyella-like bacteria.</title>
        <authorList>
            <person name="Fu J."/>
        </authorList>
    </citation>
    <scope>NUCLEOTIDE SEQUENCE</scope>
    <source>
        <strain evidence="1">DHON07</strain>
    </source>
</reference>
<organism evidence="1 2">
    <name type="scientific">Dyella mobilis</name>
    <dbReference type="NCBI Taxonomy" id="1849582"/>
    <lineage>
        <taxon>Bacteria</taxon>
        <taxon>Pseudomonadati</taxon>
        <taxon>Pseudomonadota</taxon>
        <taxon>Gammaproteobacteria</taxon>
        <taxon>Lysobacterales</taxon>
        <taxon>Rhodanobacteraceae</taxon>
        <taxon>Dyella</taxon>
    </lineage>
</organism>
<comment type="caution">
    <text evidence="1">The sequence shown here is derived from an EMBL/GenBank/DDBJ whole genome shotgun (WGS) entry which is preliminary data.</text>
</comment>
<dbReference type="EMBL" id="JADIKF010000040">
    <property type="protein sequence ID" value="MBM7132260.1"/>
    <property type="molecule type" value="Genomic_DNA"/>
</dbReference>
<proteinExistence type="predicted"/>
<protein>
    <submittedName>
        <fullName evidence="1">Uncharacterized protein</fullName>
    </submittedName>
</protein>
<evidence type="ECO:0000313" key="1">
    <source>
        <dbReference type="EMBL" id="MBM7132260.1"/>
    </source>
</evidence>
<accession>A0ABS2KMI8</accession>